<dbReference type="InterPro" id="IPR029021">
    <property type="entry name" value="Prot-tyrosine_phosphatase-like"/>
</dbReference>
<evidence type="ECO:0000259" key="6">
    <source>
        <dbReference type="PROSITE" id="PS50054"/>
    </source>
</evidence>
<name>A0A9W9Z404_9CNID</name>
<dbReference type="Gene3D" id="3.90.190.10">
    <property type="entry name" value="Protein tyrosine phosphatase superfamily"/>
    <property type="match status" value="1"/>
</dbReference>
<keyword evidence="4" id="KW-0904">Protein phosphatase</keyword>
<evidence type="ECO:0000256" key="3">
    <source>
        <dbReference type="ARBA" id="ARBA00022801"/>
    </source>
</evidence>
<keyword evidence="3" id="KW-0378">Hydrolase</keyword>
<dbReference type="Proteomes" id="UP001163046">
    <property type="component" value="Unassembled WGS sequence"/>
</dbReference>
<comment type="similarity">
    <text evidence="1">Belongs to the protein-tyrosine phosphatase family.</text>
</comment>
<dbReference type="GO" id="GO:0004722">
    <property type="term" value="F:protein serine/threonine phosphatase activity"/>
    <property type="evidence" value="ECO:0007669"/>
    <property type="project" value="UniProtKB-EC"/>
</dbReference>
<feature type="domain" description="Tyrosine-protein phosphatase" evidence="6">
    <location>
        <begin position="82"/>
        <end position="223"/>
    </location>
</feature>
<dbReference type="PROSITE" id="PS00383">
    <property type="entry name" value="TYR_PHOSPHATASE_1"/>
    <property type="match status" value="1"/>
</dbReference>
<reference evidence="8" key="1">
    <citation type="submission" date="2023-01" db="EMBL/GenBank/DDBJ databases">
        <title>Genome assembly of the deep-sea coral Lophelia pertusa.</title>
        <authorList>
            <person name="Herrera S."/>
            <person name="Cordes E."/>
        </authorList>
    </citation>
    <scope>NUCLEOTIDE SEQUENCE</scope>
    <source>
        <strain evidence="8">USNM1676648</strain>
        <tissue evidence="8">Polyp</tissue>
    </source>
</reference>
<dbReference type="FunFam" id="3.90.190.10:FF:000004">
    <property type="entry name" value="Protein phosphatase Slingshot homolog 2"/>
    <property type="match status" value="1"/>
</dbReference>
<dbReference type="EC" id="3.1.3.16" evidence="2"/>
<keyword evidence="9" id="KW-1185">Reference proteome</keyword>
<evidence type="ECO:0000313" key="8">
    <source>
        <dbReference type="EMBL" id="KAJ7374776.1"/>
    </source>
</evidence>
<dbReference type="GO" id="GO:0008579">
    <property type="term" value="F:JUN kinase phosphatase activity"/>
    <property type="evidence" value="ECO:0007669"/>
    <property type="project" value="TreeGrafter"/>
</dbReference>
<proteinExistence type="inferred from homology"/>
<dbReference type="SUPFAM" id="SSF52799">
    <property type="entry name" value="(Phosphotyrosine protein) phosphatases II"/>
    <property type="match status" value="1"/>
</dbReference>
<evidence type="ECO:0000256" key="4">
    <source>
        <dbReference type="ARBA" id="ARBA00022912"/>
    </source>
</evidence>
<evidence type="ECO:0000256" key="1">
    <source>
        <dbReference type="ARBA" id="ARBA00009580"/>
    </source>
</evidence>
<feature type="domain" description="Tyrosine specific protein phosphatases" evidence="7">
    <location>
        <begin position="145"/>
        <end position="202"/>
    </location>
</feature>
<dbReference type="SMART" id="SM00195">
    <property type="entry name" value="DSPc"/>
    <property type="match status" value="1"/>
</dbReference>
<dbReference type="PANTHER" id="PTHR46377">
    <property type="entry name" value="DUAL SPECIFICITY PROTEIN PHOSPHATASE 19"/>
    <property type="match status" value="1"/>
</dbReference>
<dbReference type="OrthoDB" id="10252009at2759"/>
<dbReference type="PANTHER" id="PTHR46377:SF1">
    <property type="entry name" value="DUAL SPECIFICITY PROTEIN PHOSPHATASE 19"/>
    <property type="match status" value="1"/>
</dbReference>
<dbReference type="InterPro" id="IPR016130">
    <property type="entry name" value="Tyr_Pase_AS"/>
</dbReference>
<dbReference type="InterPro" id="IPR020422">
    <property type="entry name" value="TYR_PHOSPHATASE_DUAL_dom"/>
</dbReference>
<dbReference type="InterPro" id="IPR000387">
    <property type="entry name" value="Tyr_Pase_dom"/>
</dbReference>
<evidence type="ECO:0000256" key="2">
    <source>
        <dbReference type="ARBA" id="ARBA00013081"/>
    </source>
</evidence>
<dbReference type="PROSITE" id="PS50054">
    <property type="entry name" value="TYR_PHOSPHATASE_DUAL"/>
    <property type="match status" value="1"/>
</dbReference>
<evidence type="ECO:0000256" key="5">
    <source>
        <dbReference type="ARBA" id="ARBA00048336"/>
    </source>
</evidence>
<evidence type="ECO:0000313" key="9">
    <source>
        <dbReference type="Proteomes" id="UP001163046"/>
    </source>
</evidence>
<dbReference type="GO" id="GO:0005737">
    <property type="term" value="C:cytoplasm"/>
    <property type="evidence" value="ECO:0007669"/>
    <property type="project" value="TreeGrafter"/>
</dbReference>
<evidence type="ECO:0000259" key="7">
    <source>
        <dbReference type="PROSITE" id="PS50056"/>
    </source>
</evidence>
<gene>
    <name evidence="8" type="primary">DUSP19</name>
    <name evidence="8" type="ORF">OS493_005126</name>
</gene>
<comment type="catalytic activity">
    <reaction evidence="5">
        <text>O-phospho-L-threonyl-[protein] + H2O = L-threonyl-[protein] + phosphate</text>
        <dbReference type="Rhea" id="RHEA:47004"/>
        <dbReference type="Rhea" id="RHEA-COMP:11060"/>
        <dbReference type="Rhea" id="RHEA-COMP:11605"/>
        <dbReference type="ChEBI" id="CHEBI:15377"/>
        <dbReference type="ChEBI" id="CHEBI:30013"/>
        <dbReference type="ChEBI" id="CHEBI:43474"/>
        <dbReference type="ChEBI" id="CHEBI:61977"/>
        <dbReference type="EC" id="3.1.3.16"/>
    </reaction>
</comment>
<sequence length="224" mass="25374">MRARCTPLNSFPDLLKPSVLLGMSFLREVESFAADKLKSVRTRVTTAEGRKFIEHKSDDGSLLAVDTGESCLGFCEDLKPDDKVYKVQEKLFISSQDGAQNMEELRRNNITHILNVGTGIRNAFPQDFDYKTVEILDLPEIQICHYFPEMFNFITDSFKNGAVLVHCNAGVSRSATVVLGYLMSSNRWSLEDAMKILREARPCVKPNEGFLRQLQVYQKELGIQ</sequence>
<accession>A0A9W9Z404</accession>
<dbReference type="AlphaFoldDB" id="A0A9W9Z404"/>
<organism evidence="8 9">
    <name type="scientific">Desmophyllum pertusum</name>
    <dbReference type="NCBI Taxonomy" id="174260"/>
    <lineage>
        <taxon>Eukaryota</taxon>
        <taxon>Metazoa</taxon>
        <taxon>Cnidaria</taxon>
        <taxon>Anthozoa</taxon>
        <taxon>Hexacorallia</taxon>
        <taxon>Scleractinia</taxon>
        <taxon>Caryophylliina</taxon>
        <taxon>Caryophylliidae</taxon>
        <taxon>Desmophyllum</taxon>
    </lineage>
</organism>
<dbReference type="PROSITE" id="PS50056">
    <property type="entry name" value="TYR_PHOSPHATASE_2"/>
    <property type="match status" value="1"/>
</dbReference>
<comment type="caution">
    <text evidence="8">The sequence shown here is derived from an EMBL/GenBank/DDBJ whole genome shotgun (WGS) entry which is preliminary data.</text>
</comment>
<dbReference type="Pfam" id="PF00782">
    <property type="entry name" value="DSPc"/>
    <property type="match status" value="1"/>
</dbReference>
<protein>
    <recommendedName>
        <fullName evidence="2">protein-serine/threonine phosphatase</fullName>
        <ecNumber evidence="2">3.1.3.16</ecNumber>
    </recommendedName>
</protein>
<dbReference type="InterPro" id="IPR000340">
    <property type="entry name" value="Dual-sp_phosphatase_cat-dom"/>
</dbReference>
<dbReference type="EMBL" id="MU826827">
    <property type="protein sequence ID" value="KAJ7374776.1"/>
    <property type="molecule type" value="Genomic_DNA"/>
</dbReference>